<keyword evidence="1" id="KW-0472">Membrane</keyword>
<dbReference type="EMBL" id="QZWG01000008">
    <property type="protein sequence ID" value="RZB98327.1"/>
    <property type="molecule type" value="Genomic_DNA"/>
</dbReference>
<sequence>QNVLVTRNKMIHEMVGVKIIEVHDKYLGLPTNRVKGEKFQISLNCFLLLASFLVLLPLLSSLRHLDSTSVKVICDACLLFRFSVISFALA</sequence>
<keyword evidence="1" id="KW-0812">Transmembrane</keyword>
<feature type="transmembrane region" description="Helical" evidence="1">
    <location>
        <begin position="39"/>
        <end position="60"/>
    </location>
</feature>
<name>A0A445JIV8_GLYSO</name>
<organism evidence="2 3">
    <name type="scientific">Glycine soja</name>
    <name type="common">Wild soybean</name>
    <dbReference type="NCBI Taxonomy" id="3848"/>
    <lineage>
        <taxon>Eukaryota</taxon>
        <taxon>Viridiplantae</taxon>
        <taxon>Streptophyta</taxon>
        <taxon>Embryophyta</taxon>
        <taxon>Tracheophyta</taxon>
        <taxon>Spermatophyta</taxon>
        <taxon>Magnoliopsida</taxon>
        <taxon>eudicotyledons</taxon>
        <taxon>Gunneridae</taxon>
        <taxon>Pentapetalae</taxon>
        <taxon>rosids</taxon>
        <taxon>fabids</taxon>
        <taxon>Fabales</taxon>
        <taxon>Fabaceae</taxon>
        <taxon>Papilionoideae</taxon>
        <taxon>50 kb inversion clade</taxon>
        <taxon>NPAAA clade</taxon>
        <taxon>indigoferoid/millettioid clade</taxon>
        <taxon>Phaseoleae</taxon>
        <taxon>Glycine</taxon>
        <taxon>Glycine subgen. Soja</taxon>
    </lineage>
</organism>
<accession>A0A445JIV8</accession>
<gene>
    <name evidence="2" type="ORF">D0Y65_021338</name>
</gene>
<evidence type="ECO:0000313" key="3">
    <source>
        <dbReference type="Proteomes" id="UP000289340"/>
    </source>
</evidence>
<protein>
    <submittedName>
        <fullName evidence="2">Uncharacterized protein</fullName>
    </submittedName>
</protein>
<dbReference type="EMBL" id="QZWG01000008">
    <property type="protein sequence ID" value="RZB98328.1"/>
    <property type="molecule type" value="Genomic_DNA"/>
</dbReference>
<keyword evidence="1" id="KW-1133">Transmembrane helix</keyword>
<dbReference type="Proteomes" id="UP000289340">
    <property type="component" value="Chromosome 8"/>
</dbReference>
<evidence type="ECO:0000313" key="2">
    <source>
        <dbReference type="EMBL" id="RZB98328.1"/>
    </source>
</evidence>
<dbReference type="AlphaFoldDB" id="A0A445JIV8"/>
<reference evidence="2 3" key="1">
    <citation type="submission" date="2018-09" db="EMBL/GenBank/DDBJ databases">
        <title>A high-quality reference genome of wild soybean provides a powerful tool to mine soybean genomes.</title>
        <authorList>
            <person name="Xie M."/>
            <person name="Chung C.Y.L."/>
            <person name="Li M.-W."/>
            <person name="Wong F.-L."/>
            <person name="Chan T.-F."/>
            <person name="Lam H.-M."/>
        </authorList>
    </citation>
    <scope>NUCLEOTIDE SEQUENCE [LARGE SCALE GENOMIC DNA]</scope>
    <source>
        <strain evidence="3">cv. W05</strain>
        <tissue evidence="2">Hypocotyl of etiolated seedlings</tissue>
    </source>
</reference>
<proteinExistence type="predicted"/>
<comment type="caution">
    <text evidence="2">The sequence shown here is derived from an EMBL/GenBank/DDBJ whole genome shotgun (WGS) entry which is preliminary data.</text>
</comment>
<evidence type="ECO:0000256" key="1">
    <source>
        <dbReference type="SAM" id="Phobius"/>
    </source>
</evidence>
<dbReference type="EMBL" id="QZWG01000008">
    <property type="protein sequence ID" value="RZB98329.1"/>
    <property type="molecule type" value="Genomic_DNA"/>
</dbReference>
<feature type="non-terminal residue" evidence="2">
    <location>
        <position position="1"/>
    </location>
</feature>
<keyword evidence="3" id="KW-1185">Reference proteome</keyword>